<reference evidence="2 3" key="1">
    <citation type="submission" date="2019-02" db="EMBL/GenBank/DDBJ databases">
        <title>Draft genome sequences of novel Actinobacteria.</title>
        <authorList>
            <person name="Sahin N."/>
            <person name="Ay H."/>
            <person name="Saygin H."/>
        </authorList>
    </citation>
    <scope>NUCLEOTIDE SEQUENCE [LARGE SCALE GENOMIC DNA]</scope>
    <source>
        <strain evidence="2 3">KC201</strain>
    </source>
</reference>
<dbReference type="AlphaFoldDB" id="A0A4R4MZR2"/>
<feature type="domain" description="VOC" evidence="1">
    <location>
        <begin position="3"/>
        <end position="119"/>
    </location>
</feature>
<accession>A0A4R4MZR2</accession>
<name>A0A4R4MZR2_9ACTN</name>
<dbReference type="InterPro" id="IPR029068">
    <property type="entry name" value="Glyas_Bleomycin-R_OHBP_Dase"/>
</dbReference>
<protein>
    <submittedName>
        <fullName evidence="2">VOC family protein</fullName>
    </submittedName>
</protein>
<gene>
    <name evidence="2" type="ORF">E1267_37920</name>
</gene>
<dbReference type="PANTHER" id="PTHR35908">
    <property type="entry name" value="HYPOTHETICAL FUSION PROTEIN"/>
    <property type="match status" value="1"/>
</dbReference>
<keyword evidence="3" id="KW-1185">Reference proteome</keyword>
<evidence type="ECO:0000259" key="1">
    <source>
        <dbReference type="PROSITE" id="PS51819"/>
    </source>
</evidence>
<proteinExistence type="predicted"/>
<dbReference type="EMBL" id="SMJZ01000230">
    <property type="protein sequence ID" value="TDB99191.1"/>
    <property type="molecule type" value="Genomic_DNA"/>
</dbReference>
<evidence type="ECO:0000313" key="2">
    <source>
        <dbReference type="EMBL" id="TDB99191.1"/>
    </source>
</evidence>
<dbReference type="SUPFAM" id="SSF54593">
    <property type="entry name" value="Glyoxalase/Bleomycin resistance protein/Dihydroxybiphenyl dioxygenase"/>
    <property type="match status" value="1"/>
</dbReference>
<dbReference type="Proteomes" id="UP000295157">
    <property type="component" value="Unassembled WGS sequence"/>
</dbReference>
<comment type="caution">
    <text evidence="2">The sequence shown here is derived from an EMBL/GenBank/DDBJ whole genome shotgun (WGS) entry which is preliminary data.</text>
</comment>
<dbReference type="PROSITE" id="PS51819">
    <property type="entry name" value="VOC"/>
    <property type="match status" value="1"/>
</dbReference>
<sequence length="127" mass="14334">MIEIHAVSVDADNPYEIASWWSRATGLPLGEDDEPGDDEIMLRTERDPFLLFLKVPEGKTVKNRVHFDVNGMDGRTRDEEVERLAGMGATIADDRRLPDGTGWVVMRDPEGNEFCVCRSQQEREAQG</sequence>
<dbReference type="Pfam" id="PF18029">
    <property type="entry name" value="Glyoxalase_6"/>
    <property type="match status" value="1"/>
</dbReference>
<dbReference type="Gene3D" id="3.10.180.10">
    <property type="entry name" value="2,3-Dihydroxybiphenyl 1,2-Dioxygenase, domain 1"/>
    <property type="match status" value="1"/>
</dbReference>
<evidence type="ECO:0000313" key="3">
    <source>
        <dbReference type="Proteomes" id="UP000295157"/>
    </source>
</evidence>
<dbReference type="OrthoDB" id="5524593at2"/>
<dbReference type="RefSeq" id="WP_132340165.1">
    <property type="nucleotide sequence ID" value="NZ_SMJZ01000230.1"/>
</dbReference>
<dbReference type="InterPro" id="IPR041581">
    <property type="entry name" value="Glyoxalase_6"/>
</dbReference>
<organism evidence="2 3">
    <name type="scientific">Nonomuraea longispora</name>
    <dbReference type="NCBI Taxonomy" id="1848320"/>
    <lineage>
        <taxon>Bacteria</taxon>
        <taxon>Bacillati</taxon>
        <taxon>Actinomycetota</taxon>
        <taxon>Actinomycetes</taxon>
        <taxon>Streptosporangiales</taxon>
        <taxon>Streptosporangiaceae</taxon>
        <taxon>Nonomuraea</taxon>
    </lineage>
</organism>
<dbReference type="PANTHER" id="PTHR35908:SF1">
    <property type="entry name" value="CONSERVED PROTEIN"/>
    <property type="match status" value="1"/>
</dbReference>
<dbReference type="InterPro" id="IPR037523">
    <property type="entry name" value="VOC_core"/>
</dbReference>
<dbReference type="CDD" id="cd06587">
    <property type="entry name" value="VOC"/>
    <property type="match status" value="1"/>
</dbReference>